<feature type="transmembrane region" description="Helical" evidence="12">
    <location>
        <begin position="476"/>
        <end position="498"/>
    </location>
</feature>
<feature type="transmembrane region" description="Helical" evidence="12">
    <location>
        <begin position="519"/>
        <end position="540"/>
    </location>
</feature>
<dbReference type="PROSITE" id="PS50283">
    <property type="entry name" value="NA_SOLUT_SYMP_3"/>
    <property type="match status" value="1"/>
</dbReference>
<comment type="subcellular location">
    <subcellularLocation>
        <location evidence="1">Cell membrane</location>
        <topology evidence="1">Multi-pass membrane protein</topology>
    </subcellularLocation>
</comment>
<evidence type="ECO:0000256" key="3">
    <source>
        <dbReference type="ARBA" id="ARBA00022448"/>
    </source>
</evidence>
<keyword evidence="3" id="KW-0813">Transport</keyword>
<evidence type="ECO:0000256" key="2">
    <source>
        <dbReference type="ARBA" id="ARBA00006434"/>
    </source>
</evidence>
<keyword evidence="7" id="KW-0915">Sodium</keyword>
<evidence type="ECO:0000256" key="10">
    <source>
        <dbReference type="ARBA" id="ARBA00023201"/>
    </source>
</evidence>
<feature type="transmembrane region" description="Helical" evidence="12">
    <location>
        <begin position="577"/>
        <end position="600"/>
    </location>
</feature>
<dbReference type="Gene3D" id="1.20.1730.10">
    <property type="entry name" value="Sodium/glucose cotransporter"/>
    <property type="match status" value="2"/>
</dbReference>
<feature type="transmembrane region" description="Helical" evidence="12">
    <location>
        <begin position="119"/>
        <end position="139"/>
    </location>
</feature>
<dbReference type="Proteomes" id="UP000005408">
    <property type="component" value="Unassembled WGS sequence"/>
</dbReference>
<feature type="transmembrane region" description="Helical" evidence="12">
    <location>
        <begin position="414"/>
        <end position="439"/>
    </location>
</feature>
<organism evidence="13 14">
    <name type="scientific">Magallana gigas</name>
    <name type="common">Pacific oyster</name>
    <name type="synonym">Crassostrea gigas</name>
    <dbReference type="NCBI Taxonomy" id="29159"/>
    <lineage>
        <taxon>Eukaryota</taxon>
        <taxon>Metazoa</taxon>
        <taxon>Spiralia</taxon>
        <taxon>Lophotrochozoa</taxon>
        <taxon>Mollusca</taxon>
        <taxon>Bivalvia</taxon>
        <taxon>Autobranchia</taxon>
        <taxon>Pteriomorphia</taxon>
        <taxon>Ostreida</taxon>
        <taxon>Ostreoidea</taxon>
        <taxon>Ostreidae</taxon>
        <taxon>Magallana</taxon>
    </lineage>
</organism>
<dbReference type="AlphaFoldDB" id="A0A8W8M9N6"/>
<feature type="transmembrane region" description="Helical" evidence="12">
    <location>
        <begin position="186"/>
        <end position="207"/>
    </location>
</feature>
<evidence type="ECO:0000256" key="1">
    <source>
        <dbReference type="ARBA" id="ARBA00004651"/>
    </source>
</evidence>
<keyword evidence="6 12" id="KW-1133">Transmembrane helix</keyword>
<accession>A0A8W8M9N6</accession>
<dbReference type="Pfam" id="PF00474">
    <property type="entry name" value="SSF"/>
    <property type="match status" value="1"/>
</dbReference>
<feature type="transmembrane region" description="Helical" evidence="12">
    <location>
        <begin position="552"/>
        <end position="570"/>
    </location>
</feature>
<evidence type="ECO:0008006" key="15">
    <source>
        <dbReference type="Google" id="ProtNLM"/>
    </source>
</evidence>
<evidence type="ECO:0000256" key="4">
    <source>
        <dbReference type="ARBA" id="ARBA00022475"/>
    </source>
</evidence>
<dbReference type="GO" id="GO:0006814">
    <property type="term" value="P:sodium ion transport"/>
    <property type="evidence" value="ECO:0007669"/>
    <property type="project" value="UniProtKB-KW"/>
</dbReference>
<evidence type="ECO:0000256" key="11">
    <source>
        <dbReference type="RuleBase" id="RU362091"/>
    </source>
</evidence>
<dbReference type="PANTHER" id="PTHR42985:SF40">
    <property type="entry name" value="LD47995P-RELATED"/>
    <property type="match status" value="1"/>
</dbReference>
<evidence type="ECO:0000256" key="8">
    <source>
        <dbReference type="ARBA" id="ARBA00023065"/>
    </source>
</evidence>
<dbReference type="InterPro" id="IPR051163">
    <property type="entry name" value="Sodium:Solute_Symporter_SSF"/>
</dbReference>
<keyword evidence="14" id="KW-1185">Reference proteome</keyword>
<keyword evidence="10" id="KW-0739">Sodium transport</keyword>
<keyword evidence="9 12" id="KW-0472">Membrane</keyword>
<reference evidence="13" key="1">
    <citation type="submission" date="2022-08" db="UniProtKB">
        <authorList>
            <consortium name="EnsemblMetazoa"/>
        </authorList>
    </citation>
    <scope>IDENTIFICATION</scope>
    <source>
        <strain evidence="13">05x7-T-G4-1.051#20</strain>
    </source>
</reference>
<dbReference type="PANTHER" id="PTHR42985">
    <property type="entry name" value="SODIUM-COUPLED MONOCARBOXYLATE TRANSPORTER"/>
    <property type="match status" value="1"/>
</dbReference>
<feature type="transmembrane region" description="Helical" evidence="12">
    <location>
        <begin position="302"/>
        <end position="322"/>
    </location>
</feature>
<evidence type="ECO:0000256" key="6">
    <source>
        <dbReference type="ARBA" id="ARBA00022989"/>
    </source>
</evidence>
<feature type="transmembrane region" description="Helical" evidence="12">
    <location>
        <begin position="228"/>
        <end position="248"/>
    </location>
</feature>
<feature type="transmembrane region" description="Helical" evidence="12">
    <location>
        <begin position="254"/>
        <end position="281"/>
    </location>
</feature>
<proteinExistence type="inferred from homology"/>
<feature type="transmembrane region" description="Helical" evidence="12">
    <location>
        <begin position="653"/>
        <end position="675"/>
    </location>
</feature>
<feature type="transmembrane region" description="Helical" evidence="12">
    <location>
        <begin position="12"/>
        <end position="36"/>
    </location>
</feature>
<dbReference type="EnsemblMetazoa" id="G32037.1">
    <property type="protein sequence ID" value="G32037.1:cds"/>
    <property type="gene ID" value="G32037"/>
</dbReference>
<evidence type="ECO:0000313" key="14">
    <source>
        <dbReference type="Proteomes" id="UP000005408"/>
    </source>
</evidence>
<evidence type="ECO:0000256" key="12">
    <source>
        <dbReference type="SAM" id="Phobius"/>
    </source>
</evidence>
<dbReference type="InterPro" id="IPR001734">
    <property type="entry name" value="Na/solute_symporter"/>
</dbReference>
<keyword evidence="5 12" id="KW-0812">Transmembrane</keyword>
<evidence type="ECO:0000256" key="9">
    <source>
        <dbReference type="ARBA" id="ARBA00023136"/>
    </source>
</evidence>
<keyword evidence="8" id="KW-0406">Ion transport</keyword>
<dbReference type="InterPro" id="IPR038377">
    <property type="entry name" value="Na/Glc_symporter_sf"/>
</dbReference>
<comment type="similarity">
    <text evidence="2 11">Belongs to the sodium:solute symporter (SSF) (TC 2.A.21) family.</text>
</comment>
<sequence>MALLLANIKGSLLKLAHMVMTIPTAPYTGILLYSIFCTSATSAGALAGGIVSLVFYLWMAIGNIVLSPPSVEKKLAPAPLDMCFLNSTLVSYNTTTAASTSSPIPLEGFNKIYGMSFQWFDFIAIILVFVVGLITSKIVGVPREEDVDARLILHVQGLAEVQLTVKRNYFLERKTERMLAEVKFLVADYIVCGLALCVSISIGLYYACSGGRQVTTAEYHLGNRNLNFLPVMFSLMVTSQSSILILGAPAETYLYGFLSTFIGFGFWFAYWLGARIIIPVVHPLRITSVNEYFELRYKSNRVRIFTTILSFMFWGGIKAVIWTDVIQYWIMLASVLAILIQGSLKVGGGSEVIRINSKGKRLDIWNFSLDPTLRYTIWSSVIGNTAKIGFFPFAQSSVQRIGCMPTIKDAYRMFYIVAPLMCLSFLLAGSMGLVSYAYFVKVRCDPLASKFIKNPNQILPTLVTEIFQDTPGMTGLFIAGLLCASLSTVSSGYAVISSMTLQDILKMKWPNLSEKRSTIASKLTVLVISISTTVMALVLANIKGTLVKLAQMVMTIPTAPYTGIILYSIFCTSATSAGAIAGGIISMLFYLWMAIGNIVVSPPSVETKLAPAPLDMCFLNSSLVSYSEPYNVSSYSADVSKPDQSSMEGFNQIYGMSFQWFDFIAIILVFVVGLITSKIVGSPKEEDVDARYVLCFTEQFFPYLPEKVKHLLSCRSTIPKRRKQIKAEERQDKKEIIVLHEQNASNETRQ</sequence>
<evidence type="ECO:0000256" key="7">
    <source>
        <dbReference type="ARBA" id="ARBA00023053"/>
    </source>
</evidence>
<feature type="transmembrane region" description="Helical" evidence="12">
    <location>
        <begin position="42"/>
        <end position="66"/>
    </location>
</feature>
<evidence type="ECO:0000256" key="5">
    <source>
        <dbReference type="ARBA" id="ARBA00022692"/>
    </source>
</evidence>
<protein>
    <recommendedName>
        <fullName evidence="15">Sodium-coupled monocarboxylate transporter 1</fullName>
    </recommendedName>
</protein>
<name>A0A8W8M9N6_MAGGI</name>
<dbReference type="GO" id="GO:0005886">
    <property type="term" value="C:plasma membrane"/>
    <property type="evidence" value="ECO:0007669"/>
    <property type="project" value="UniProtKB-SubCell"/>
</dbReference>
<evidence type="ECO:0000313" key="13">
    <source>
        <dbReference type="EnsemblMetazoa" id="G32037.1:cds"/>
    </source>
</evidence>
<keyword evidence="4" id="KW-1003">Cell membrane</keyword>
<dbReference type="GO" id="GO:0015293">
    <property type="term" value="F:symporter activity"/>
    <property type="evidence" value="ECO:0007669"/>
    <property type="project" value="TreeGrafter"/>
</dbReference>